<proteinExistence type="predicted"/>
<protein>
    <submittedName>
        <fullName evidence="1">Uncharacterized protein</fullName>
    </submittedName>
</protein>
<comment type="caution">
    <text evidence="1">The sequence shown here is derived from an EMBL/GenBank/DDBJ whole genome shotgun (WGS) entry which is preliminary data.</text>
</comment>
<keyword evidence="2" id="KW-1185">Reference proteome</keyword>
<dbReference type="EMBL" id="BTGU01000196">
    <property type="protein sequence ID" value="GMN64829.1"/>
    <property type="molecule type" value="Genomic_DNA"/>
</dbReference>
<reference evidence="1" key="1">
    <citation type="submission" date="2023-07" db="EMBL/GenBank/DDBJ databases">
        <title>draft genome sequence of fig (Ficus carica).</title>
        <authorList>
            <person name="Takahashi T."/>
            <person name="Nishimura K."/>
        </authorList>
    </citation>
    <scope>NUCLEOTIDE SEQUENCE</scope>
</reference>
<dbReference type="Proteomes" id="UP001187192">
    <property type="component" value="Unassembled WGS sequence"/>
</dbReference>
<accession>A0AA88E681</accession>
<sequence length="171" mass="18760">MDSSICSSIPHSSSSPSPVAHLVLPCCSFVCPFSFPFTSIIPELFALLFTPNNVPISSLGFNAEFWLLESPEICRDFEISNSLISFLGFLPPQHIVDSSHRPWAPVVFVHRTPGLGTAGGKCDADWGPRSNLNDGFVLPTTSDQRNQLNDRLLSALIRLHRSFTPPPARTL</sequence>
<name>A0AA88E681_FICCA</name>
<dbReference type="AlphaFoldDB" id="A0AA88E681"/>
<gene>
    <name evidence="1" type="ORF">TIFTF001_033890</name>
</gene>
<evidence type="ECO:0000313" key="1">
    <source>
        <dbReference type="EMBL" id="GMN64829.1"/>
    </source>
</evidence>
<organism evidence="1 2">
    <name type="scientific">Ficus carica</name>
    <name type="common">Common fig</name>
    <dbReference type="NCBI Taxonomy" id="3494"/>
    <lineage>
        <taxon>Eukaryota</taxon>
        <taxon>Viridiplantae</taxon>
        <taxon>Streptophyta</taxon>
        <taxon>Embryophyta</taxon>
        <taxon>Tracheophyta</taxon>
        <taxon>Spermatophyta</taxon>
        <taxon>Magnoliopsida</taxon>
        <taxon>eudicotyledons</taxon>
        <taxon>Gunneridae</taxon>
        <taxon>Pentapetalae</taxon>
        <taxon>rosids</taxon>
        <taxon>fabids</taxon>
        <taxon>Rosales</taxon>
        <taxon>Moraceae</taxon>
        <taxon>Ficeae</taxon>
        <taxon>Ficus</taxon>
    </lineage>
</organism>
<evidence type="ECO:0000313" key="2">
    <source>
        <dbReference type="Proteomes" id="UP001187192"/>
    </source>
</evidence>